<proteinExistence type="predicted"/>
<name>A0ACC0INB4_9ERIC</name>
<evidence type="ECO:0000313" key="1">
    <source>
        <dbReference type="EMBL" id="KAI8026764.1"/>
    </source>
</evidence>
<accession>A0ACC0INB4</accession>
<dbReference type="Proteomes" id="UP001060215">
    <property type="component" value="Chromosome 3"/>
</dbReference>
<organism evidence="1 2">
    <name type="scientific">Camellia lanceoleosa</name>
    <dbReference type="NCBI Taxonomy" id="1840588"/>
    <lineage>
        <taxon>Eukaryota</taxon>
        <taxon>Viridiplantae</taxon>
        <taxon>Streptophyta</taxon>
        <taxon>Embryophyta</taxon>
        <taxon>Tracheophyta</taxon>
        <taxon>Spermatophyta</taxon>
        <taxon>Magnoliopsida</taxon>
        <taxon>eudicotyledons</taxon>
        <taxon>Gunneridae</taxon>
        <taxon>Pentapetalae</taxon>
        <taxon>asterids</taxon>
        <taxon>Ericales</taxon>
        <taxon>Theaceae</taxon>
        <taxon>Camellia</taxon>
    </lineage>
</organism>
<sequence length="103" mass="10735">MGVGVDMPSGVVLCGAAVGVGVGVGVFGSKCGGWSLEFGGWVIICLRSLKIGVRSSNVVWSCNGVWCCGLLVFPVVVGVLAELFVTSCGVCRVQWWVVWLLEA</sequence>
<comment type="caution">
    <text evidence="1">The sequence shown here is derived from an EMBL/GenBank/DDBJ whole genome shotgun (WGS) entry which is preliminary data.</text>
</comment>
<keyword evidence="2" id="KW-1185">Reference proteome</keyword>
<evidence type="ECO:0000313" key="2">
    <source>
        <dbReference type="Proteomes" id="UP001060215"/>
    </source>
</evidence>
<reference evidence="1 2" key="1">
    <citation type="journal article" date="2022" name="Plant J.">
        <title>Chromosome-level genome of Camellia lanceoleosa provides a valuable resource for understanding genome evolution and self-incompatibility.</title>
        <authorList>
            <person name="Gong W."/>
            <person name="Xiao S."/>
            <person name="Wang L."/>
            <person name="Liao Z."/>
            <person name="Chang Y."/>
            <person name="Mo W."/>
            <person name="Hu G."/>
            <person name="Li W."/>
            <person name="Zhao G."/>
            <person name="Zhu H."/>
            <person name="Hu X."/>
            <person name="Ji K."/>
            <person name="Xiang X."/>
            <person name="Song Q."/>
            <person name="Yuan D."/>
            <person name="Jin S."/>
            <person name="Zhang L."/>
        </authorList>
    </citation>
    <scope>NUCLEOTIDE SEQUENCE [LARGE SCALE GENOMIC DNA]</scope>
    <source>
        <strain evidence="1">SQ_2022a</strain>
    </source>
</reference>
<dbReference type="EMBL" id="CM045760">
    <property type="protein sequence ID" value="KAI8026764.1"/>
    <property type="molecule type" value="Genomic_DNA"/>
</dbReference>
<protein>
    <submittedName>
        <fullName evidence="1">Uncharacterized protein</fullName>
    </submittedName>
</protein>
<gene>
    <name evidence="1" type="ORF">LOK49_LG02G02424</name>
</gene>